<dbReference type="GO" id="GO:0008270">
    <property type="term" value="F:zinc ion binding"/>
    <property type="evidence" value="ECO:0007669"/>
    <property type="project" value="InterPro"/>
</dbReference>
<comment type="caution">
    <text evidence="2">The sequence shown here is derived from an EMBL/GenBank/DDBJ whole genome shotgun (WGS) entry which is preliminary data.</text>
</comment>
<dbReference type="InterPro" id="IPR036875">
    <property type="entry name" value="Znf_CCHC_sf"/>
</dbReference>
<keyword evidence="3" id="KW-1185">Reference proteome</keyword>
<dbReference type="SUPFAM" id="SSF57756">
    <property type="entry name" value="Retrovirus zinc finger-like domains"/>
    <property type="match status" value="1"/>
</dbReference>
<dbReference type="Proteomes" id="UP000701853">
    <property type="component" value="Chromosome 6"/>
</dbReference>
<evidence type="ECO:0000313" key="2">
    <source>
        <dbReference type="EMBL" id="KAG8491793.1"/>
    </source>
</evidence>
<dbReference type="AlphaFoldDB" id="A0A8J5YKT0"/>
<reference evidence="2 3" key="1">
    <citation type="journal article" date="2021" name="bioRxiv">
        <title>The Gossypium anomalum genome as a resource for cotton improvement and evolutionary analysis of hybrid incompatibility.</title>
        <authorList>
            <person name="Grover C.E."/>
            <person name="Yuan D."/>
            <person name="Arick M.A."/>
            <person name="Miller E.R."/>
            <person name="Hu G."/>
            <person name="Peterson D.G."/>
            <person name="Wendel J.F."/>
            <person name="Udall J.A."/>
        </authorList>
    </citation>
    <scope>NUCLEOTIDE SEQUENCE [LARGE SCALE GENOMIC DNA]</scope>
    <source>
        <strain evidence="2">JFW-Udall</strain>
        <tissue evidence="2">Leaf</tissue>
    </source>
</reference>
<evidence type="ECO:0000313" key="3">
    <source>
        <dbReference type="Proteomes" id="UP000701853"/>
    </source>
</evidence>
<name>A0A8J5YKT0_9ROSI</name>
<evidence type="ECO:0000259" key="1">
    <source>
        <dbReference type="Pfam" id="PF22936"/>
    </source>
</evidence>
<sequence length="381" mass="43280">MATTRFEIEKFDGETNFNLWQVRMMAILVQSGLTKVVTEKKPENLNKIEWEELDEKALSAIQLCLANTVLQEVLMEKTSSALWKRLETLYATKSLANHLVLKQRLFTFRMNEGELLRDHISQFITLLNDLKNVEVHIDDEDQAMLLLCSLPPLYKSFRETLIYGRDKLSFEDVKGHLLSRDKLNNELHLDSKADRQASVLVASKKQDKRCRYCKKLGHVKANCYKLRNKRAAEGNEEDVAGANLAYENSDDFLLVSTSDNSKLTFEWILDSGCSFHMCPNKEWFSTYSSVECGVVRIGNDSSSKVIGIGTVKIRIHDGTTRTLSDVRYVPDLRKNLISLSILDLKGCRINIESSGIKVSHGALVLLKGNRTGSLYILKVLQ</sequence>
<gene>
    <name evidence="2" type="ORF">CXB51_015008</name>
</gene>
<dbReference type="GO" id="GO:0003676">
    <property type="term" value="F:nucleic acid binding"/>
    <property type="evidence" value="ECO:0007669"/>
    <property type="project" value="InterPro"/>
</dbReference>
<dbReference type="PANTHER" id="PTHR47592">
    <property type="entry name" value="PBF68 PROTEIN"/>
    <property type="match status" value="1"/>
</dbReference>
<dbReference type="Pfam" id="PF22936">
    <property type="entry name" value="Pol_BBD"/>
    <property type="match status" value="1"/>
</dbReference>
<dbReference type="OrthoDB" id="992545at2759"/>
<feature type="domain" description="Retrovirus-related Pol polyprotein from transposon TNT 1-94-like beta-barrel" evidence="1">
    <location>
        <begin position="267"/>
        <end position="347"/>
    </location>
</feature>
<dbReference type="InterPro" id="IPR054722">
    <property type="entry name" value="PolX-like_BBD"/>
</dbReference>
<organism evidence="2 3">
    <name type="scientific">Gossypium anomalum</name>
    <dbReference type="NCBI Taxonomy" id="47600"/>
    <lineage>
        <taxon>Eukaryota</taxon>
        <taxon>Viridiplantae</taxon>
        <taxon>Streptophyta</taxon>
        <taxon>Embryophyta</taxon>
        <taxon>Tracheophyta</taxon>
        <taxon>Spermatophyta</taxon>
        <taxon>Magnoliopsida</taxon>
        <taxon>eudicotyledons</taxon>
        <taxon>Gunneridae</taxon>
        <taxon>Pentapetalae</taxon>
        <taxon>rosids</taxon>
        <taxon>malvids</taxon>
        <taxon>Malvales</taxon>
        <taxon>Malvaceae</taxon>
        <taxon>Malvoideae</taxon>
        <taxon>Gossypium</taxon>
    </lineage>
</organism>
<proteinExistence type="predicted"/>
<dbReference type="EMBL" id="JAHUZN010000006">
    <property type="protein sequence ID" value="KAG8491793.1"/>
    <property type="molecule type" value="Genomic_DNA"/>
</dbReference>
<accession>A0A8J5YKT0</accession>
<protein>
    <recommendedName>
        <fullName evidence="1">Retrovirus-related Pol polyprotein from transposon TNT 1-94-like beta-barrel domain-containing protein</fullName>
    </recommendedName>
</protein>
<dbReference type="Pfam" id="PF14223">
    <property type="entry name" value="Retrotran_gag_2"/>
    <property type="match status" value="1"/>
</dbReference>
<dbReference type="PANTHER" id="PTHR47592:SF27">
    <property type="entry name" value="OS08G0421700 PROTEIN"/>
    <property type="match status" value="1"/>
</dbReference>